<reference evidence="1 2" key="1">
    <citation type="submission" date="2020-04" db="EMBL/GenBank/DDBJ databases">
        <title>Ralstonia insidiosa genome sequencing and assembly.</title>
        <authorList>
            <person name="Martins R.C.R."/>
            <person name="Perdigao-Neto L.V."/>
            <person name="Levin A.S.S."/>
            <person name="Costa S.F."/>
        </authorList>
    </citation>
    <scope>NUCLEOTIDE SEQUENCE [LARGE SCALE GENOMIC DNA]</scope>
    <source>
        <strain evidence="1 2">5047</strain>
    </source>
</reference>
<dbReference type="Pfam" id="PF21983">
    <property type="entry name" value="NikA-like"/>
    <property type="match status" value="1"/>
</dbReference>
<accession>A0A848P5H9</accession>
<gene>
    <name evidence="1" type="ORF">HGR00_18295</name>
</gene>
<proteinExistence type="predicted"/>
<dbReference type="InterPro" id="IPR053842">
    <property type="entry name" value="NikA-like"/>
</dbReference>
<comment type="caution">
    <text evidence="1">The sequence shown here is derived from an EMBL/GenBank/DDBJ whole genome shotgun (WGS) entry which is preliminary data.</text>
</comment>
<protein>
    <submittedName>
        <fullName evidence="1">Mobilization protein MobB</fullName>
    </submittedName>
</protein>
<dbReference type="EMBL" id="JABBZM010000017">
    <property type="protein sequence ID" value="NMV39864.1"/>
    <property type="molecule type" value="Genomic_DNA"/>
</dbReference>
<sequence length="105" mass="11588">MAFKKSDNPRTEGVLLRLTPDEKAQLTARANDCAMPVTEYLRARAFAGRTRNRSDVDAINLLREIADNLKDLHRSAGTTHGDQLQAALDQTVAAIQRVWASGANR</sequence>
<dbReference type="RefSeq" id="WP_169340808.1">
    <property type="nucleotide sequence ID" value="NZ_JABBZM010000017.1"/>
</dbReference>
<name>A0A848P5H9_9RALS</name>
<evidence type="ECO:0000313" key="2">
    <source>
        <dbReference type="Proteomes" id="UP000575469"/>
    </source>
</evidence>
<evidence type="ECO:0000313" key="1">
    <source>
        <dbReference type="EMBL" id="NMV39864.1"/>
    </source>
</evidence>
<dbReference type="Proteomes" id="UP000575469">
    <property type="component" value="Unassembled WGS sequence"/>
</dbReference>
<organism evidence="1 2">
    <name type="scientific">Ralstonia insidiosa</name>
    <dbReference type="NCBI Taxonomy" id="190721"/>
    <lineage>
        <taxon>Bacteria</taxon>
        <taxon>Pseudomonadati</taxon>
        <taxon>Pseudomonadota</taxon>
        <taxon>Betaproteobacteria</taxon>
        <taxon>Burkholderiales</taxon>
        <taxon>Burkholderiaceae</taxon>
        <taxon>Ralstonia</taxon>
    </lineage>
</organism>
<dbReference type="AlphaFoldDB" id="A0A848P5H9"/>